<evidence type="ECO:0000313" key="3">
    <source>
        <dbReference type="Proteomes" id="UP001454036"/>
    </source>
</evidence>
<evidence type="ECO:0000313" key="2">
    <source>
        <dbReference type="EMBL" id="GAA0174967.1"/>
    </source>
</evidence>
<accession>A0AAV3RF06</accession>
<dbReference type="Proteomes" id="UP001454036">
    <property type="component" value="Unassembled WGS sequence"/>
</dbReference>
<proteinExistence type="predicted"/>
<dbReference type="EMBL" id="BAABME010009325">
    <property type="protein sequence ID" value="GAA0174967.1"/>
    <property type="molecule type" value="Genomic_DNA"/>
</dbReference>
<gene>
    <name evidence="2" type="ORF">LIER_28237</name>
</gene>
<feature type="compositionally biased region" description="Basic and acidic residues" evidence="1">
    <location>
        <begin position="13"/>
        <end position="27"/>
    </location>
</feature>
<name>A0AAV3RF06_LITER</name>
<organism evidence="2 3">
    <name type="scientific">Lithospermum erythrorhizon</name>
    <name type="common">Purple gromwell</name>
    <name type="synonym">Lithospermum officinale var. erythrorhizon</name>
    <dbReference type="NCBI Taxonomy" id="34254"/>
    <lineage>
        <taxon>Eukaryota</taxon>
        <taxon>Viridiplantae</taxon>
        <taxon>Streptophyta</taxon>
        <taxon>Embryophyta</taxon>
        <taxon>Tracheophyta</taxon>
        <taxon>Spermatophyta</taxon>
        <taxon>Magnoliopsida</taxon>
        <taxon>eudicotyledons</taxon>
        <taxon>Gunneridae</taxon>
        <taxon>Pentapetalae</taxon>
        <taxon>asterids</taxon>
        <taxon>lamiids</taxon>
        <taxon>Boraginales</taxon>
        <taxon>Boraginaceae</taxon>
        <taxon>Boraginoideae</taxon>
        <taxon>Lithospermeae</taxon>
        <taxon>Lithospermum</taxon>
    </lineage>
</organism>
<feature type="region of interest" description="Disordered" evidence="1">
    <location>
        <begin position="1"/>
        <end position="32"/>
    </location>
</feature>
<dbReference type="AlphaFoldDB" id="A0AAV3RF06"/>
<evidence type="ECO:0000256" key="1">
    <source>
        <dbReference type="SAM" id="MobiDB-lite"/>
    </source>
</evidence>
<comment type="caution">
    <text evidence="2">The sequence shown here is derived from an EMBL/GenBank/DDBJ whole genome shotgun (WGS) entry which is preliminary data.</text>
</comment>
<reference evidence="2 3" key="1">
    <citation type="submission" date="2024-01" db="EMBL/GenBank/DDBJ databases">
        <title>The complete chloroplast genome sequence of Lithospermum erythrorhizon: insights into the phylogenetic relationship among Boraginaceae species and the maternal lineages of purple gromwells.</title>
        <authorList>
            <person name="Okada T."/>
            <person name="Watanabe K."/>
        </authorList>
    </citation>
    <scope>NUCLEOTIDE SEQUENCE [LARGE SCALE GENOMIC DNA]</scope>
</reference>
<sequence length="194" mass="21073">MPELQQNGIKPVHRTDVATGADKKELGDDTNLTSEQSVVHISVAAESSVSGQRLGKEVFAAKVFDRLTQPSPHSDLVPPLGSAFPADKADLHGGQHGVEALIDGGVSTVETRDIQTSKPEFHTPNMKWVEVPLLGKSEDDGIIQGKYRWSDLIACKQKVDSFIKDVEDLWEKIDKADSATIDRIGESPVTKAFS</sequence>
<keyword evidence="3" id="KW-1185">Reference proteome</keyword>
<protein>
    <submittedName>
        <fullName evidence="2">Uncharacterized protein</fullName>
    </submittedName>
</protein>